<feature type="non-terminal residue" evidence="1">
    <location>
        <position position="149"/>
    </location>
</feature>
<evidence type="ECO:0000313" key="1">
    <source>
        <dbReference type="EMBL" id="KAK3079780.1"/>
    </source>
</evidence>
<protein>
    <submittedName>
        <fullName evidence="1">Uncharacterized protein</fullName>
    </submittedName>
</protein>
<organism evidence="1 2">
    <name type="scientific">Coniosporium uncinatum</name>
    <dbReference type="NCBI Taxonomy" id="93489"/>
    <lineage>
        <taxon>Eukaryota</taxon>
        <taxon>Fungi</taxon>
        <taxon>Dikarya</taxon>
        <taxon>Ascomycota</taxon>
        <taxon>Pezizomycotina</taxon>
        <taxon>Dothideomycetes</taxon>
        <taxon>Dothideomycetes incertae sedis</taxon>
        <taxon>Coniosporium</taxon>
    </lineage>
</organism>
<dbReference type="EMBL" id="JAWDJW010000925">
    <property type="protein sequence ID" value="KAK3079780.1"/>
    <property type="molecule type" value="Genomic_DNA"/>
</dbReference>
<proteinExistence type="predicted"/>
<sequence length="149" mass="16527">MHELPRTLTSDLRSYRGSTYTPSDARQHTDLEKGEDYGESEHEHGSRHDLRDANGNTPNDDVSRDRARARGLQAHRTATHSANAKRTKGTEKANGKGKDEEDKPSSRPTGQDPSTEDVDSADSEPLTRENFYDLIGMQAPVDGRAPKKL</sequence>
<evidence type="ECO:0000313" key="2">
    <source>
        <dbReference type="Proteomes" id="UP001186974"/>
    </source>
</evidence>
<name>A0ACC3DTC5_9PEZI</name>
<reference evidence="1" key="1">
    <citation type="submission" date="2024-09" db="EMBL/GenBank/DDBJ databases">
        <title>Black Yeasts Isolated from many extreme environments.</title>
        <authorList>
            <person name="Coleine C."/>
            <person name="Stajich J.E."/>
            <person name="Selbmann L."/>
        </authorList>
    </citation>
    <scope>NUCLEOTIDE SEQUENCE</scope>
    <source>
        <strain evidence="1">CCFEE 5737</strain>
    </source>
</reference>
<comment type="caution">
    <text evidence="1">The sequence shown here is derived from an EMBL/GenBank/DDBJ whole genome shotgun (WGS) entry which is preliminary data.</text>
</comment>
<dbReference type="Proteomes" id="UP001186974">
    <property type="component" value="Unassembled WGS sequence"/>
</dbReference>
<gene>
    <name evidence="1" type="ORF">LTS18_003923</name>
</gene>
<accession>A0ACC3DTC5</accession>
<keyword evidence="2" id="KW-1185">Reference proteome</keyword>